<reference evidence="1" key="1">
    <citation type="journal article" date="2019" name="bioRxiv">
        <title>The Genome of the Zebra Mussel, Dreissena polymorpha: A Resource for Invasive Species Research.</title>
        <authorList>
            <person name="McCartney M.A."/>
            <person name="Auch B."/>
            <person name="Kono T."/>
            <person name="Mallez S."/>
            <person name="Zhang Y."/>
            <person name="Obille A."/>
            <person name="Becker A."/>
            <person name="Abrahante J.E."/>
            <person name="Garbe J."/>
            <person name="Badalamenti J.P."/>
            <person name="Herman A."/>
            <person name="Mangelson H."/>
            <person name="Liachko I."/>
            <person name="Sullivan S."/>
            <person name="Sone E.D."/>
            <person name="Koren S."/>
            <person name="Silverstein K.A.T."/>
            <person name="Beckman K.B."/>
            <person name="Gohl D.M."/>
        </authorList>
    </citation>
    <scope>NUCLEOTIDE SEQUENCE</scope>
    <source>
        <strain evidence="1">Duluth1</strain>
        <tissue evidence="1">Whole animal</tissue>
    </source>
</reference>
<gene>
    <name evidence="1" type="ORF">DPMN_122660</name>
</gene>
<evidence type="ECO:0000313" key="1">
    <source>
        <dbReference type="EMBL" id="KAH3820911.1"/>
    </source>
</evidence>
<comment type="caution">
    <text evidence="1">The sequence shown here is derived from an EMBL/GenBank/DDBJ whole genome shotgun (WGS) entry which is preliminary data.</text>
</comment>
<name>A0A9D4JQS1_DREPO</name>
<proteinExistence type="predicted"/>
<dbReference type="Proteomes" id="UP000828390">
    <property type="component" value="Unassembled WGS sequence"/>
</dbReference>
<accession>A0A9D4JQS1</accession>
<sequence>MTTGRINKIATTTRWLSRVCRGTCGCLGFASAQADRPRPQDTRLGRVCPPCHCSAAAALVCPLGRRSIDRVHGTPLVARDATTTACGESGRCEGRVRSATGTHGLPADL</sequence>
<reference evidence="1" key="2">
    <citation type="submission" date="2020-11" db="EMBL/GenBank/DDBJ databases">
        <authorList>
            <person name="McCartney M.A."/>
            <person name="Auch B."/>
            <person name="Kono T."/>
            <person name="Mallez S."/>
            <person name="Becker A."/>
            <person name="Gohl D.M."/>
            <person name="Silverstein K.A.T."/>
            <person name="Koren S."/>
            <person name="Bechman K.B."/>
            <person name="Herman A."/>
            <person name="Abrahante J.E."/>
            <person name="Garbe J."/>
        </authorList>
    </citation>
    <scope>NUCLEOTIDE SEQUENCE</scope>
    <source>
        <strain evidence="1">Duluth1</strain>
        <tissue evidence="1">Whole animal</tissue>
    </source>
</reference>
<dbReference type="EMBL" id="JAIWYP010000005">
    <property type="protein sequence ID" value="KAH3820911.1"/>
    <property type="molecule type" value="Genomic_DNA"/>
</dbReference>
<dbReference type="AlphaFoldDB" id="A0A9D4JQS1"/>
<evidence type="ECO:0000313" key="2">
    <source>
        <dbReference type="Proteomes" id="UP000828390"/>
    </source>
</evidence>
<organism evidence="1 2">
    <name type="scientific">Dreissena polymorpha</name>
    <name type="common">Zebra mussel</name>
    <name type="synonym">Mytilus polymorpha</name>
    <dbReference type="NCBI Taxonomy" id="45954"/>
    <lineage>
        <taxon>Eukaryota</taxon>
        <taxon>Metazoa</taxon>
        <taxon>Spiralia</taxon>
        <taxon>Lophotrochozoa</taxon>
        <taxon>Mollusca</taxon>
        <taxon>Bivalvia</taxon>
        <taxon>Autobranchia</taxon>
        <taxon>Heteroconchia</taxon>
        <taxon>Euheterodonta</taxon>
        <taxon>Imparidentia</taxon>
        <taxon>Neoheterodontei</taxon>
        <taxon>Myida</taxon>
        <taxon>Dreissenoidea</taxon>
        <taxon>Dreissenidae</taxon>
        <taxon>Dreissena</taxon>
    </lineage>
</organism>
<protein>
    <submittedName>
        <fullName evidence="1">Uncharacterized protein</fullName>
    </submittedName>
</protein>
<keyword evidence="2" id="KW-1185">Reference proteome</keyword>